<protein>
    <submittedName>
        <fullName evidence="3">Neuropeptide-Like Protein</fullName>
    </submittedName>
</protein>
<feature type="chain" id="PRO_5005893652" evidence="1">
    <location>
        <begin position="18"/>
        <end position="136"/>
    </location>
</feature>
<evidence type="ECO:0000313" key="2">
    <source>
        <dbReference type="Proteomes" id="UP000046393"/>
    </source>
</evidence>
<accession>A0A0N5AUP9</accession>
<keyword evidence="1" id="KW-0732">Signal</keyword>
<evidence type="ECO:0000256" key="1">
    <source>
        <dbReference type="SAM" id="SignalP"/>
    </source>
</evidence>
<sequence length="136" mass="16027">MYRSAVFLICIVIAAEAYPMDADDYFYTDKRAMRNALVRLGRSGMRNALVSKQFKHNRRLLQLWNISAIFDTKFYIILRLIQKSLHFNCLAKSISTYHGNILMCLIKNVLKYLLYCYIQLHKFSNIFEVFINDLLG</sequence>
<dbReference type="WBParaSite" id="SMUV_0000858901-mRNA-1">
    <property type="protein sequence ID" value="SMUV_0000858901-mRNA-1"/>
    <property type="gene ID" value="SMUV_0000858901"/>
</dbReference>
<dbReference type="AlphaFoldDB" id="A0A0N5AUP9"/>
<proteinExistence type="predicted"/>
<evidence type="ECO:0000313" key="3">
    <source>
        <dbReference type="WBParaSite" id="SMUV_0000858901-mRNA-1"/>
    </source>
</evidence>
<dbReference type="Proteomes" id="UP000046393">
    <property type="component" value="Unplaced"/>
</dbReference>
<organism evidence="2 3">
    <name type="scientific">Syphacia muris</name>
    <dbReference type="NCBI Taxonomy" id="451379"/>
    <lineage>
        <taxon>Eukaryota</taxon>
        <taxon>Metazoa</taxon>
        <taxon>Ecdysozoa</taxon>
        <taxon>Nematoda</taxon>
        <taxon>Chromadorea</taxon>
        <taxon>Rhabditida</taxon>
        <taxon>Spirurina</taxon>
        <taxon>Oxyuridomorpha</taxon>
        <taxon>Oxyuroidea</taxon>
        <taxon>Oxyuridae</taxon>
        <taxon>Syphacia</taxon>
    </lineage>
</organism>
<name>A0A0N5AUP9_9BILA</name>
<keyword evidence="2" id="KW-1185">Reference proteome</keyword>
<reference evidence="3" key="1">
    <citation type="submission" date="2017-02" db="UniProtKB">
        <authorList>
            <consortium name="WormBaseParasite"/>
        </authorList>
    </citation>
    <scope>IDENTIFICATION</scope>
</reference>
<feature type="signal peptide" evidence="1">
    <location>
        <begin position="1"/>
        <end position="17"/>
    </location>
</feature>